<dbReference type="EMBL" id="KV878925">
    <property type="protein sequence ID" value="OJJ78920.1"/>
    <property type="molecule type" value="Genomic_DNA"/>
</dbReference>
<protein>
    <recommendedName>
        <fullName evidence="1">HNH nuclease domain-containing protein</fullName>
    </recommendedName>
</protein>
<proteinExistence type="predicted"/>
<reference evidence="3" key="1">
    <citation type="journal article" date="2017" name="Genome Biol.">
        <title>Comparative genomics reveals high biological diversity and specific adaptations in the industrially and medically important fungal genus Aspergillus.</title>
        <authorList>
            <person name="de Vries R.P."/>
            <person name="Riley R."/>
            <person name="Wiebenga A."/>
            <person name="Aguilar-Osorio G."/>
            <person name="Amillis S."/>
            <person name="Uchima C.A."/>
            <person name="Anderluh G."/>
            <person name="Asadollahi M."/>
            <person name="Askin M."/>
            <person name="Barry K."/>
            <person name="Battaglia E."/>
            <person name="Bayram O."/>
            <person name="Benocci T."/>
            <person name="Braus-Stromeyer S.A."/>
            <person name="Caldana C."/>
            <person name="Canovas D."/>
            <person name="Cerqueira G.C."/>
            <person name="Chen F."/>
            <person name="Chen W."/>
            <person name="Choi C."/>
            <person name="Clum A."/>
            <person name="Dos Santos R.A."/>
            <person name="Damasio A.R."/>
            <person name="Diallinas G."/>
            <person name="Emri T."/>
            <person name="Fekete E."/>
            <person name="Flipphi M."/>
            <person name="Freyberg S."/>
            <person name="Gallo A."/>
            <person name="Gournas C."/>
            <person name="Habgood R."/>
            <person name="Hainaut M."/>
            <person name="Harispe M.L."/>
            <person name="Henrissat B."/>
            <person name="Hilden K.S."/>
            <person name="Hope R."/>
            <person name="Hossain A."/>
            <person name="Karabika E."/>
            <person name="Karaffa L."/>
            <person name="Karanyi Z."/>
            <person name="Krasevec N."/>
            <person name="Kuo A."/>
            <person name="Kusch H."/>
            <person name="LaButti K."/>
            <person name="Lagendijk E.L."/>
            <person name="Lapidus A."/>
            <person name="Levasseur A."/>
            <person name="Lindquist E."/>
            <person name="Lipzen A."/>
            <person name="Logrieco A.F."/>
            <person name="MacCabe A."/>
            <person name="Maekelae M.R."/>
            <person name="Malavazi I."/>
            <person name="Melin P."/>
            <person name="Meyer V."/>
            <person name="Mielnichuk N."/>
            <person name="Miskei M."/>
            <person name="Molnar A.P."/>
            <person name="Mule G."/>
            <person name="Ngan C.Y."/>
            <person name="Orejas M."/>
            <person name="Orosz E."/>
            <person name="Ouedraogo J.P."/>
            <person name="Overkamp K.M."/>
            <person name="Park H.-S."/>
            <person name="Perrone G."/>
            <person name="Piumi F."/>
            <person name="Punt P.J."/>
            <person name="Ram A.F."/>
            <person name="Ramon A."/>
            <person name="Rauscher S."/>
            <person name="Record E."/>
            <person name="Riano-Pachon D.M."/>
            <person name="Robert V."/>
            <person name="Roehrig J."/>
            <person name="Ruller R."/>
            <person name="Salamov A."/>
            <person name="Salih N.S."/>
            <person name="Samson R.A."/>
            <person name="Sandor E."/>
            <person name="Sanguinetti M."/>
            <person name="Schuetze T."/>
            <person name="Sepcic K."/>
            <person name="Shelest E."/>
            <person name="Sherlock G."/>
            <person name="Sophianopoulou V."/>
            <person name="Squina F.M."/>
            <person name="Sun H."/>
            <person name="Susca A."/>
            <person name="Todd R.B."/>
            <person name="Tsang A."/>
            <person name="Unkles S.E."/>
            <person name="van de Wiele N."/>
            <person name="van Rossen-Uffink D."/>
            <person name="Oliveira J.V."/>
            <person name="Vesth T.C."/>
            <person name="Visser J."/>
            <person name="Yu J.-H."/>
            <person name="Zhou M."/>
            <person name="Andersen M.R."/>
            <person name="Archer D.B."/>
            <person name="Baker S.E."/>
            <person name="Benoit I."/>
            <person name="Brakhage A.A."/>
            <person name="Braus G.H."/>
            <person name="Fischer R."/>
            <person name="Frisvad J.C."/>
            <person name="Goldman G.H."/>
            <person name="Houbraken J."/>
            <person name="Oakley B."/>
            <person name="Pocsi I."/>
            <person name="Scazzocchio C."/>
            <person name="Seiboth B."/>
            <person name="vanKuyk P.A."/>
            <person name="Wortman J."/>
            <person name="Dyer P.S."/>
            <person name="Grigoriev I.V."/>
        </authorList>
    </citation>
    <scope>NUCLEOTIDE SEQUENCE [LARGE SCALE GENOMIC DNA]</scope>
    <source>
        <strain evidence="3">CBS 516.65</strain>
    </source>
</reference>
<dbReference type="RefSeq" id="XP_022395618.1">
    <property type="nucleotide sequence ID" value="XM_022541577.1"/>
</dbReference>
<dbReference type="Pfam" id="PF13391">
    <property type="entry name" value="HNH_2"/>
    <property type="match status" value="1"/>
</dbReference>
<sequence length="96" mass="10677">FFRTYSVGTSGRESAFRDGVRGRDRKCMISGGGGLLASLGVWTKLEAAHVFPLECENLWNEFGYSSWITNMNETTGVSKINSVQNALLIRRGLYSH</sequence>
<evidence type="ECO:0000313" key="2">
    <source>
        <dbReference type="EMBL" id="OJJ78920.1"/>
    </source>
</evidence>
<dbReference type="Proteomes" id="UP000184300">
    <property type="component" value="Unassembled WGS sequence"/>
</dbReference>
<keyword evidence="3" id="KW-1185">Reference proteome</keyword>
<feature type="domain" description="HNH nuclease" evidence="1">
    <location>
        <begin position="27"/>
        <end position="91"/>
    </location>
</feature>
<accession>A0A1L9V4T6</accession>
<dbReference type="VEuPathDB" id="FungiDB:ASPGLDRAFT_138027"/>
<name>A0A1L9V4T6_ASPGL</name>
<organism evidence="2 3">
    <name type="scientific">Aspergillus glaucus CBS 516.65</name>
    <dbReference type="NCBI Taxonomy" id="1160497"/>
    <lineage>
        <taxon>Eukaryota</taxon>
        <taxon>Fungi</taxon>
        <taxon>Dikarya</taxon>
        <taxon>Ascomycota</taxon>
        <taxon>Pezizomycotina</taxon>
        <taxon>Eurotiomycetes</taxon>
        <taxon>Eurotiomycetidae</taxon>
        <taxon>Eurotiales</taxon>
        <taxon>Aspergillaceae</taxon>
        <taxon>Aspergillus</taxon>
        <taxon>Aspergillus subgen. Aspergillus</taxon>
    </lineage>
</organism>
<dbReference type="GeneID" id="34457838"/>
<dbReference type="OrthoDB" id="2142759at2759"/>
<dbReference type="InterPro" id="IPR003615">
    <property type="entry name" value="HNH_nuc"/>
</dbReference>
<evidence type="ECO:0000259" key="1">
    <source>
        <dbReference type="Pfam" id="PF13391"/>
    </source>
</evidence>
<gene>
    <name evidence="2" type="ORF">ASPGLDRAFT_138027</name>
</gene>
<dbReference type="STRING" id="1160497.A0A1L9V4T6"/>
<feature type="non-terminal residue" evidence="2">
    <location>
        <position position="1"/>
    </location>
</feature>
<evidence type="ECO:0000313" key="3">
    <source>
        <dbReference type="Proteomes" id="UP000184300"/>
    </source>
</evidence>
<dbReference type="AlphaFoldDB" id="A0A1L9V4T6"/>